<dbReference type="SUPFAM" id="SSF52980">
    <property type="entry name" value="Restriction endonuclease-like"/>
    <property type="match status" value="1"/>
</dbReference>
<name>A0A846M4H8_9SPHN</name>
<dbReference type="EMBL" id="JAASQR010000002">
    <property type="protein sequence ID" value="NIJ16028.1"/>
    <property type="molecule type" value="Genomic_DNA"/>
</dbReference>
<evidence type="ECO:0000259" key="1">
    <source>
        <dbReference type="Pfam" id="PF09019"/>
    </source>
</evidence>
<sequence>MRSGHLSDYFRQIAWKRLTAVDADQHRSHQHEFGGVGALRTMLGEEDRRNIPTTFIYLADDDPEPLREQAWLSWYDTRRKQSHRGPEYRLYFPDTVVSDNATEGDLLIIGVRPDDSLMAIIAEGGSTIAGQLLWLFGVDHAHPGYSVKGEIETNQLSLEFASRFILEELGVDVESADDDYLDQMNQRFGTSFPGTREFSNYARETLGDLDVKGDPDGALMALVEREEVLFRTFERHLIGDQLQEGFDEVDDFVRFSLSVQNRRKKRMGAALENHLEHMFQKLGIRADRNPVTEGKSKPDFIFPGITEYRDPAFETQRLTMLGVKSTCKDRWRQVLSEADRIPDKHLLTLEPSISLAQTDEMRRQRLQLVLPSRLHGTYAQSQQSSLLSISMLVEILHDRDSIARSSSIE</sequence>
<dbReference type="InterPro" id="IPR015109">
    <property type="entry name" value="Restrct_endonuc_II_EcoRII_C"/>
</dbReference>
<dbReference type="GO" id="GO:0003677">
    <property type="term" value="F:DNA binding"/>
    <property type="evidence" value="ECO:0007669"/>
    <property type="project" value="InterPro"/>
</dbReference>
<evidence type="ECO:0000313" key="2">
    <source>
        <dbReference type="EMBL" id="NIJ16028.1"/>
    </source>
</evidence>
<gene>
    <name evidence="2" type="ORF">FHS54_000994</name>
</gene>
<keyword evidence="3" id="KW-1185">Reference proteome</keyword>
<evidence type="ECO:0000313" key="3">
    <source>
        <dbReference type="Proteomes" id="UP000576821"/>
    </source>
</evidence>
<dbReference type="GO" id="GO:0009307">
    <property type="term" value="P:DNA restriction-modification system"/>
    <property type="evidence" value="ECO:0007669"/>
    <property type="project" value="InterPro"/>
</dbReference>
<accession>A0A846M4H8</accession>
<dbReference type="Gene3D" id="3.40.91.80">
    <property type="match status" value="1"/>
</dbReference>
<dbReference type="AlphaFoldDB" id="A0A846M4H8"/>
<dbReference type="RefSeq" id="WP_167302719.1">
    <property type="nucleotide sequence ID" value="NZ_JAASQR010000002.1"/>
</dbReference>
<feature type="domain" description="Restriction endonuclease type II EcoRII C-terminal" evidence="1">
    <location>
        <begin position="230"/>
        <end position="392"/>
    </location>
</feature>
<reference evidence="2 3" key="1">
    <citation type="submission" date="2020-03" db="EMBL/GenBank/DDBJ databases">
        <title>Genomic Encyclopedia of Type Strains, Phase IV (KMG-IV): sequencing the most valuable type-strain genomes for metagenomic binning, comparative biology and taxonomic classification.</title>
        <authorList>
            <person name="Goeker M."/>
        </authorList>
    </citation>
    <scope>NUCLEOTIDE SEQUENCE [LARGE SCALE GENOMIC DNA]</scope>
    <source>
        <strain evidence="2 3">DSM 21299</strain>
    </source>
</reference>
<proteinExistence type="predicted"/>
<comment type="caution">
    <text evidence="2">The sequence shown here is derived from an EMBL/GenBank/DDBJ whole genome shotgun (WGS) entry which is preliminary data.</text>
</comment>
<protein>
    <recommendedName>
        <fullName evidence="1">Restriction endonuclease type II EcoRII C-terminal domain-containing protein</fullName>
    </recommendedName>
</protein>
<dbReference type="GO" id="GO:0009036">
    <property type="term" value="F:type II site-specific deoxyribonuclease activity"/>
    <property type="evidence" value="ECO:0007669"/>
    <property type="project" value="InterPro"/>
</dbReference>
<dbReference type="InterPro" id="IPR038365">
    <property type="entry name" value="EcoRII_C_sf"/>
</dbReference>
<dbReference type="Proteomes" id="UP000576821">
    <property type="component" value="Unassembled WGS sequence"/>
</dbReference>
<dbReference type="InterPro" id="IPR011335">
    <property type="entry name" value="Restrct_endonuc-II-like"/>
</dbReference>
<organism evidence="2 3">
    <name type="scientific">Sphingobium vermicomposti</name>
    <dbReference type="NCBI Taxonomy" id="529005"/>
    <lineage>
        <taxon>Bacteria</taxon>
        <taxon>Pseudomonadati</taxon>
        <taxon>Pseudomonadota</taxon>
        <taxon>Alphaproteobacteria</taxon>
        <taxon>Sphingomonadales</taxon>
        <taxon>Sphingomonadaceae</taxon>
        <taxon>Sphingobium</taxon>
    </lineage>
</organism>
<dbReference type="Pfam" id="PF09019">
    <property type="entry name" value="EcoRII-C"/>
    <property type="match status" value="1"/>
</dbReference>